<feature type="compositionally biased region" description="Basic and acidic residues" evidence="7">
    <location>
        <begin position="1"/>
        <end position="18"/>
    </location>
</feature>
<dbReference type="Gene3D" id="3.40.630.170">
    <property type="match status" value="1"/>
</dbReference>
<dbReference type="FunFam" id="3.40.630.170:FF:000003">
    <property type="entry name" value="Glycylpeptide N-tetradecanoyltransferase"/>
    <property type="match status" value="1"/>
</dbReference>
<comment type="function">
    <text evidence="5">Adds a myristoyl group to the N-terminal glycine residue of certain cellular proteins.</text>
</comment>
<dbReference type="Proteomes" id="UP000241890">
    <property type="component" value="Unassembled WGS sequence"/>
</dbReference>
<proteinExistence type="inferred from homology"/>
<evidence type="ECO:0000256" key="7">
    <source>
        <dbReference type="SAM" id="MobiDB-lite"/>
    </source>
</evidence>
<organism evidence="10 11">
    <name type="scientific">Hondaea fermentalgiana</name>
    <dbReference type="NCBI Taxonomy" id="2315210"/>
    <lineage>
        <taxon>Eukaryota</taxon>
        <taxon>Sar</taxon>
        <taxon>Stramenopiles</taxon>
        <taxon>Bigyra</taxon>
        <taxon>Labyrinthulomycetes</taxon>
        <taxon>Thraustochytrida</taxon>
        <taxon>Thraustochytriidae</taxon>
        <taxon>Hondaea</taxon>
    </lineage>
</organism>
<dbReference type="Pfam" id="PF02799">
    <property type="entry name" value="NMT_C"/>
    <property type="match status" value="1"/>
</dbReference>
<protein>
    <recommendedName>
        <fullName evidence="2 5">Glycylpeptide N-tetradecanoyltransferase</fullName>
        <ecNumber evidence="2 5">2.3.1.97</ecNumber>
    </recommendedName>
</protein>
<evidence type="ECO:0000256" key="5">
    <source>
        <dbReference type="RuleBase" id="RU000586"/>
    </source>
</evidence>
<comment type="caution">
    <text evidence="10">The sequence shown here is derived from an EMBL/GenBank/DDBJ whole genome shotgun (WGS) entry which is preliminary data.</text>
</comment>
<dbReference type="InterPro" id="IPR022677">
    <property type="entry name" value="NMT_C"/>
</dbReference>
<dbReference type="PIRSF" id="PIRSF015892">
    <property type="entry name" value="N-myristl_transf"/>
    <property type="match status" value="1"/>
</dbReference>
<dbReference type="InterPro" id="IPR022676">
    <property type="entry name" value="NMT_N"/>
</dbReference>
<dbReference type="PANTHER" id="PTHR11377">
    <property type="entry name" value="N-MYRISTOYL TRANSFERASE"/>
    <property type="match status" value="1"/>
</dbReference>
<evidence type="ECO:0000256" key="6">
    <source>
        <dbReference type="RuleBase" id="RU004178"/>
    </source>
</evidence>
<dbReference type="InterPro" id="IPR016181">
    <property type="entry name" value="Acyl_CoA_acyltransferase"/>
</dbReference>
<name>A0A2R5G1Q1_9STRA</name>
<dbReference type="GO" id="GO:0004379">
    <property type="term" value="F:glycylpeptide N-tetradecanoyltransferase activity"/>
    <property type="evidence" value="ECO:0007669"/>
    <property type="project" value="UniProtKB-EC"/>
</dbReference>
<evidence type="ECO:0000313" key="11">
    <source>
        <dbReference type="Proteomes" id="UP000241890"/>
    </source>
</evidence>
<feature type="domain" description="Glycylpeptide N-tetradecanoyltransferase N-terminal" evidence="8">
    <location>
        <begin position="105"/>
        <end position="257"/>
    </location>
</feature>
<feature type="region of interest" description="Disordered" evidence="7">
    <location>
        <begin position="71"/>
        <end position="100"/>
    </location>
</feature>
<dbReference type="EMBL" id="BEYU01000009">
    <property type="protein sequence ID" value="GBG24930.1"/>
    <property type="molecule type" value="Genomic_DNA"/>
</dbReference>
<dbReference type="AlphaFoldDB" id="A0A2R5G1Q1"/>
<dbReference type="PANTHER" id="PTHR11377:SF5">
    <property type="entry name" value="GLYCYLPEPTIDE N-TETRADECANOYLTRANSFERASE"/>
    <property type="match status" value="1"/>
</dbReference>
<dbReference type="InterPro" id="IPR022678">
    <property type="entry name" value="NMT_CS"/>
</dbReference>
<comment type="catalytic activity">
    <reaction evidence="5">
        <text>N-terminal glycyl-[protein] + tetradecanoyl-CoA = N-tetradecanoylglycyl-[protein] + CoA + H(+)</text>
        <dbReference type="Rhea" id="RHEA:15521"/>
        <dbReference type="Rhea" id="RHEA-COMP:12666"/>
        <dbReference type="Rhea" id="RHEA-COMP:12667"/>
        <dbReference type="ChEBI" id="CHEBI:15378"/>
        <dbReference type="ChEBI" id="CHEBI:57287"/>
        <dbReference type="ChEBI" id="CHEBI:57385"/>
        <dbReference type="ChEBI" id="CHEBI:64723"/>
        <dbReference type="ChEBI" id="CHEBI:133050"/>
        <dbReference type="EC" id="2.3.1.97"/>
    </reaction>
</comment>
<keyword evidence="3 5" id="KW-0808">Transferase</keyword>
<dbReference type="GO" id="GO:0005737">
    <property type="term" value="C:cytoplasm"/>
    <property type="evidence" value="ECO:0007669"/>
    <property type="project" value="TreeGrafter"/>
</dbReference>
<keyword evidence="4 5" id="KW-0012">Acyltransferase</keyword>
<comment type="similarity">
    <text evidence="1 6">Belongs to the NMT family.</text>
</comment>
<evidence type="ECO:0000259" key="8">
    <source>
        <dbReference type="Pfam" id="PF01233"/>
    </source>
</evidence>
<dbReference type="SUPFAM" id="SSF55729">
    <property type="entry name" value="Acyl-CoA N-acyltransferases (Nat)"/>
    <property type="match status" value="2"/>
</dbReference>
<evidence type="ECO:0000256" key="2">
    <source>
        <dbReference type="ARBA" id="ARBA00012923"/>
    </source>
</evidence>
<accession>A0A2R5G1Q1</accession>
<feature type="domain" description="Glycylpeptide N-tetradecanoyltransferase C-terminal" evidence="9">
    <location>
        <begin position="274"/>
        <end position="455"/>
    </location>
</feature>
<dbReference type="EC" id="2.3.1.97" evidence="2 5"/>
<keyword evidence="11" id="KW-1185">Reference proteome</keyword>
<dbReference type="Pfam" id="PF01233">
    <property type="entry name" value="NMT"/>
    <property type="match status" value="1"/>
</dbReference>
<dbReference type="OrthoDB" id="60315at2759"/>
<dbReference type="InterPro" id="IPR000903">
    <property type="entry name" value="NMT"/>
</dbReference>
<gene>
    <name evidence="10" type="ORF">FCC1311_038821</name>
</gene>
<evidence type="ECO:0000256" key="4">
    <source>
        <dbReference type="ARBA" id="ARBA00023315"/>
    </source>
</evidence>
<reference evidence="10 11" key="1">
    <citation type="submission" date="2017-12" db="EMBL/GenBank/DDBJ databases">
        <title>Sequencing, de novo assembly and annotation of complete genome of a new Thraustochytrid species, strain FCC1311.</title>
        <authorList>
            <person name="Sedici K."/>
            <person name="Godart F."/>
            <person name="Aiese Cigliano R."/>
            <person name="Sanseverino W."/>
            <person name="Barakat M."/>
            <person name="Ortet P."/>
            <person name="Marechal E."/>
            <person name="Cagnac O."/>
            <person name="Amato A."/>
        </authorList>
    </citation>
    <scope>NUCLEOTIDE SEQUENCE [LARGE SCALE GENOMIC DNA]</scope>
</reference>
<feature type="compositionally biased region" description="Basic and acidic residues" evidence="7">
    <location>
        <begin position="35"/>
        <end position="46"/>
    </location>
</feature>
<evidence type="ECO:0000313" key="10">
    <source>
        <dbReference type="EMBL" id="GBG24930.1"/>
    </source>
</evidence>
<feature type="region of interest" description="Disordered" evidence="7">
    <location>
        <begin position="1"/>
        <end position="46"/>
    </location>
</feature>
<dbReference type="InParanoid" id="A0A2R5G1Q1"/>
<sequence length="461" mass="51836">MSGEDAARKAEDGGDKAVEGLAAQLEGAAVSGEGAKQKTLEEATSEKDKMAQLLELQKQLLGIKGLTTPGEHKFWSTQPVPQSSSGGGEGADEDDETKVGPLEVKTVDEVRQTPYALPKGFEWCSLDVDDEEVVKEAYTLLTENYVEDDDNMFRFDYAPEFLNWALKPPGYRIDWHVGVRQSSNKKLLAMITGVPAKVHAHDKVVKMAEINFLCVHKKLRSKRLAPVLIKEVTRRVNLTDQWQAVYTAGVRIPKPIGVARYWHRSLNPKKLIGVGFSRLGDRMTMARTIKLYKLPAEAQSGTIPMEPKHVADVTKLLREHQKQFKVWIEFDEEEVAHWLLPRDNVIYSYVITDSNGKVTDFCSFYNLPSSILGHDDYDHLKAAYSFYNVAHTVSFKQLMRDALIHANANSFDVFNALDLMENSTILKDLLFGIGDGNLHYYFYNYAVGPELKPQDIGIVLL</sequence>
<dbReference type="PROSITE" id="PS00975">
    <property type="entry name" value="NMT_1"/>
    <property type="match status" value="1"/>
</dbReference>
<evidence type="ECO:0000256" key="3">
    <source>
        <dbReference type="ARBA" id="ARBA00022679"/>
    </source>
</evidence>
<evidence type="ECO:0000259" key="9">
    <source>
        <dbReference type="Pfam" id="PF02799"/>
    </source>
</evidence>
<evidence type="ECO:0000256" key="1">
    <source>
        <dbReference type="ARBA" id="ARBA00009469"/>
    </source>
</evidence>